<protein>
    <recommendedName>
        <fullName evidence="2">histidine kinase</fullName>
        <ecNumber evidence="2">2.7.13.3</ecNumber>
    </recommendedName>
</protein>
<dbReference type="CDD" id="cd00082">
    <property type="entry name" value="HisKA"/>
    <property type="match status" value="1"/>
</dbReference>
<keyword evidence="3" id="KW-0597">Phosphoprotein</keyword>
<evidence type="ECO:0000256" key="6">
    <source>
        <dbReference type="SAM" id="Coils"/>
    </source>
</evidence>
<comment type="catalytic activity">
    <reaction evidence="1">
        <text>ATP + protein L-histidine = ADP + protein N-phospho-L-histidine.</text>
        <dbReference type="EC" id="2.7.13.3"/>
    </reaction>
</comment>
<evidence type="ECO:0000256" key="7">
    <source>
        <dbReference type="SAM" id="Phobius"/>
    </source>
</evidence>
<keyword evidence="6" id="KW-0175">Coiled coil</keyword>
<evidence type="ECO:0000313" key="10">
    <source>
        <dbReference type="Proteomes" id="UP000443153"/>
    </source>
</evidence>
<dbReference type="Gene3D" id="1.10.287.130">
    <property type="match status" value="1"/>
</dbReference>
<dbReference type="InterPro" id="IPR036890">
    <property type="entry name" value="HATPase_C_sf"/>
</dbReference>
<dbReference type="GO" id="GO:0030295">
    <property type="term" value="F:protein kinase activator activity"/>
    <property type="evidence" value="ECO:0007669"/>
    <property type="project" value="TreeGrafter"/>
</dbReference>
<dbReference type="Proteomes" id="UP000443153">
    <property type="component" value="Unassembled WGS sequence"/>
</dbReference>
<evidence type="ECO:0000259" key="8">
    <source>
        <dbReference type="PROSITE" id="PS50109"/>
    </source>
</evidence>
<name>A0A6I2MMC1_9FLAO</name>
<evidence type="ECO:0000256" key="2">
    <source>
        <dbReference type="ARBA" id="ARBA00012438"/>
    </source>
</evidence>
<dbReference type="Pfam" id="PF02518">
    <property type="entry name" value="HATPase_c"/>
    <property type="match status" value="1"/>
</dbReference>
<dbReference type="Gene3D" id="3.30.565.10">
    <property type="entry name" value="Histidine kinase-like ATPase, C-terminal domain"/>
    <property type="match status" value="1"/>
</dbReference>
<dbReference type="InterPro" id="IPR003594">
    <property type="entry name" value="HATPase_dom"/>
</dbReference>
<feature type="transmembrane region" description="Helical" evidence="7">
    <location>
        <begin position="98"/>
        <end position="117"/>
    </location>
</feature>
<dbReference type="EC" id="2.7.13.3" evidence="2"/>
<dbReference type="GO" id="GO:0000156">
    <property type="term" value="F:phosphorelay response regulator activity"/>
    <property type="evidence" value="ECO:0007669"/>
    <property type="project" value="TreeGrafter"/>
</dbReference>
<feature type="transmembrane region" description="Helical" evidence="7">
    <location>
        <begin position="148"/>
        <end position="171"/>
    </location>
</feature>
<feature type="transmembrane region" description="Helical" evidence="7">
    <location>
        <begin position="124"/>
        <end position="142"/>
    </location>
</feature>
<dbReference type="GO" id="GO:0007234">
    <property type="term" value="P:osmosensory signaling via phosphorelay pathway"/>
    <property type="evidence" value="ECO:0007669"/>
    <property type="project" value="TreeGrafter"/>
</dbReference>
<keyword evidence="7" id="KW-0812">Transmembrane</keyword>
<dbReference type="SUPFAM" id="SSF47384">
    <property type="entry name" value="Homodimeric domain of signal transducing histidine kinase"/>
    <property type="match status" value="1"/>
</dbReference>
<dbReference type="InterPro" id="IPR050351">
    <property type="entry name" value="BphY/WalK/GraS-like"/>
</dbReference>
<dbReference type="RefSeq" id="WP_154367364.1">
    <property type="nucleotide sequence ID" value="NZ_WKJH01000021.1"/>
</dbReference>
<dbReference type="PROSITE" id="PS50109">
    <property type="entry name" value="HIS_KIN"/>
    <property type="match status" value="1"/>
</dbReference>
<dbReference type="PRINTS" id="PR00344">
    <property type="entry name" value="BCTRLSENSOR"/>
</dbReference>
<feature type="domain" description="Histidine kinase" evidence="8">
    <location>
        <begin position="215"/>
        <end position="425"/>
    </location>
</feature>
<dbReference type="OrthoDB" id="9781208at2"/>
<evidence type="ECO:0000256" key="1">
    <source>
        <dbReference type="ARBA" id="ARBA00000085"/>
    </source>
</evidence>
<dbReference type="InterPro" id="IPR005467">
    <property type="entry name" value="His_kinase_dom"/>
</dbReference>
<feature type="transmembrane region" description="Helical" evidence="7">
    <location>
        <begin position="20"/>
        <end position="40"/>
    </location>
</feature>
<keyword evidence="4" id="KW-0808">Transferase</keyword>
<keyword evidence="7" id="KW-1133">Transmembrane helix</keyword>
<gene>
    <name evidence="9" type="ORF">GJ691_12505</name>
</gene>
<dbReference type="InterPro" id="IPR003661">
    <property type="entry name" value="HisK_dim/P_dom"/>
</dbReference>
<evidence type="ECO:0000256" key="4">
    <source>
        <dbReference type="ARBA" id="ARBA00022679"/>
    </source>
</evidence>
<keyword evidence="10" id="KW-1185">Reference proteome</keyword>
<proteinExistence type="predicted"/>
<evidence type="ECO:0000256" key="5">
    <source>
        <dbReference type="ARBA" id="ARBA00022777"/>
    </source>
</evidence>
<feature type="transmembrane region" description="Helical" evidence="7">
    <location>
        <begin position="75"/>
        <end position="92"/>
    </location>
</feature>
<accession>A0A6I2MMC1</accession>
<dbReference type="SMART" id="SM00387">
    <property type="entry name" value="HATPase_c"/>
    <property type="match status" value="1"/>
</dbReference>
<keyword evidence="5 9" id="KW-0418">Kinase</keyword>
<keyword evidence="7" id="KW-0472">Membrane</keyword>
<dbReference type="GO" id="GO:0000155">
    <property type="term" value="F:phosphorelay sensor kinase activity"/>
    <property type="evidence" value="ECO:0007669"/>
    <property type="project" value="InterPro"/>
</dbReference>
<evidence type="ECO:0000256" key="3">
    <source>
        <dbReference type="ARBA" id="ARBA00022553"/>
    </source>
</evidence>
<reference evidence="9 10" key="1">
    <citation type="submission" date="2019-11" db="EMBL/GenBank/DDBJ databases">
        <title>Maribacter lutea sp. nov., a marine bacterium isolated from intertidal sand.</title>
        <authorList>
            <person name="Liu A."/>
        </authorList>
    </citation>
    <scope>NUCLEOTIDE SEQUENCE [LARGE SCALE GENOMIC DNA]</scope>
    <source>
        <strain evidence="9 10">RZ05</strain>
    </source>
</reference>
<organism evidence="9 10">
    <name type="scientific">Maribacter luteus</name>
    <dbReference type="NCBI Taxonomy" id="2594478"/>
    <lineage>
        <taxon>Bacteria</taxon>
        <taxon>Pseudomonadati</taxon>
        <taxon>Bacteroidota</taxon>
        <taxon>Flavobacteriia</taxon>
        <taxon>Flavobacteriales</taxon>
        <taxon>Flavobacteriaceae</taxon>
        <taxon>Maribacter</taxon>
    </lineage>
</organism>
<feature type="coiled-coil region" evidence="6">
    <location>
        <begin position="185"/>
        <end position="212"/>
    </location>
</feature>
<dbReference type="InterPro" id="IPR004358">
    <property type="entry name" value="Sig_transdc_His_kin-like_C"/>
</dbReference>
<dbReference type="InterPro" id="IPR036097">
    <property type="entry name" value="HisK_dim/P_sf"/>
</dbReference>
<dbReference type="SUPFAM" id="SSF55874">
    <property type="entry name" value="ATPase domain of HSP90 chaperone/DNA topoisomerase II/histidine kinase"/>
    <property type="match status" value="1"/>
</dbReference>
<evidence type="ECO:0000313" key="9">
    <source>
        <dbReference type="EMBL" id="MRX64981.1"/>
    </source>
</evidence>
<dbReference type="PANTHER" id="PTHR42878">
    <property type="entry name" value="TWO-COMPONENT HISTIDINE KINASE"/>
    <property type="match status" value="1"/>
</dbReference>
<dbReference type="EMBL" id="WKJH01000021">
    <property type="protein sequence ID" value="MRX64981.1"/>
    <property type="molecule type" value="Genomic_DNA"/>
</dbReference>
<feature type="transmembrane region" description="Helical" evidence="7">
    <location>
        <begin position="52"/>
        <end position="70"/>
    </location>
</feature>
<comment type="caution">
    <text evidence="9">The sequence shown here is derived from an EMBL/GenBank/DDBJ whole genome shotgun (WGS) entry which is preliminary data.</text>
</comment>
<dbReference type="PANTHER" id="PTHR42878:SF15">
    <property type="entry name" value="BACTERIOPHYTOCHROME"/>
    <property type="match status" value="1"/>
</dbReference>
<sequence length="443" mass="49923">MGILGNMGKMDDFEISNSKLILLLMAPGLWIYSMIIGIVHVDRIEVPYGREVFSLFFFLVALFPGLNKLWCRQNYGHVVFFSLLLFAHYLIYTLSLNAFGLDYLLGTYIVLFGGILLQTNRMYVIVFTLTTFVHMALGLWLGDIPASVHSPILLSLATIFLFSFFIQNGFLRYKLELKKANLGLKSEVEQRNLDLEKRAKELAHKNRDLEEFAFVVSHDMKRPLRNVHSLAAWVKDDLKKGSLASAGDNLTLLMDQVAQMDVLIDGILQYSLGVDNKKVTRLLDLNTLVDTMVQANSASNIHIIKDSALPRLLVDKAQILQVFQNLIQNAIKYNDKPEVLIHIGVIDEVDRFKFYVSDNGEGISSEHFDRIFKLFQKLNTHPVQDSSGIGLAVVQKIIGKMGGEVWVESELGEGSTFYFSLYKRDVINGFEAGKVSESALALS</sequence>
<dbReference type="AlphaFoldDB" id="A0A6I2MMC1"/>